<dbReference type="GeneID" id="105044526"/>
<organism evidence="3 4">
    <name type="scientific">Elaeis guineensis var. tenera</name>
    <name type="common">Oil palm</name>
    <dbReference type="NCBI Taxonomy" id="51953"/>
    <lineage>
        <taxon>Eukaryota</taxon>
        <taxon>Viridiplantae</taxon>
        <taxon>Streptophyta</taxon>
        <taxon>Embryophyta</taxon>
        <taxon>Tracheophyta</taxon>
        <taxon>Spermatophyta</taxon>
        <taxon>Magnoliopsida</taxon>
        <taxon>Liliopsida</taxon>
        <taxon>Arecaceae</taxon>
        <taxon>Arecoideae</taxon>
        <taxon>Cocoseae</taxon>
        <taxon>Elaeidinae</taxon>
        <taxon>Elaeis</taxon>
    </lineage>
</organism>
<keyword evidence="1" id="KW-0472">Membrane</keyword>
<dbReference type="KEGG" id="egu:105044526"/>
<feature type="transmembrane region" description="Helical" evidence="1">
    <location>
        <begin position="12"/>
        <end position="32"/>
    </location>
</feature>
<dbReference type="InterPro" id="IPR057713">
    <property type="entry name" value="DUF7953"/>
</dbReference>
<dbReference type="RefSeq" id="XP_010920762.1">
    <property type="nucleotide sequence ID" value="XM_010922460.2"/>
</dbReference>
<dbReference type="OrthoDB" id="2014701at2759"/>
<evidence type="ECO:0000313" key="3">
    <source>
        <dbReference type="Proteomes" id="UP000504607"/>
    </source>
</evidence>
<evidence type="ECO:0000259" key="2">
    <source>
        <dbReference type="Pfam" id="PF25829"/>
    </source>
</evidence>
<dbReference type="Pfam" id="PF25829">
    <property type="entry name" value="DUF7953"/>
    <property type="match status" value="1"/>
</dbReference>
<dbReference type="FunCoup" id="A0A6I9R527">
    <property type="interactions" value="1978"/>
</dbReference>
<evidence type="ECO:0000313" key="4">
    <source>
        <dbReference type="RefSeq" id="XP_010920762.1"/>
    </source>
</evidence>
<proteinExistence type="predicted"/>
<sequence length="223" mass="25744">MKRPRYLLIPRLLLIFYVFFCRIPGIMSTRLVTLGSIELYQTHDWFPSKPTIYFSCQGGKNRTILPDVRQTNILYTFKGEESWQPLTELPVNKCKRCGLYEEDVIKSDDVFDEWELCADDFVDGKYSHFKDKEFNATFICLECTASADSTRSVSSDRKAVVKKPNVALVVILCVLASVVTVIGMVTAYKLWQKRKREQDQARFLKLFEEGDDIEDELGIGRVI</sequence>
<dbReference type="AlphaFoldDB" id="A0A6I9R527"/>
<dbReference type="PANTHER" id="PTHR33780">
    <property type="entry name" value="EXPRESSED PROTEIN"/>
    <property type="match status" value="1"/>
</dbReference>
<dbReference type="PANTHER" id="PTHR33780:SF3">
    <property type="entry name" value="EXPRESSED PROTEIN"/>
    <property type="match status" value="1"/>
</dbReference>
<reference evidence="4" key="1">
    <citation type="submission" date="2025-08" db="UniProtKB">
        <authorList>
            <consortium name="RefSeq"/>
        </authorList>
    </citation>
    <scope>IDENTIFICATION</scope>
</reference>
<accession>A0A6I9R527</accession>
<gene>
    <name evidence="4" type="primary">LOC105044526</name>
</gene>
<dbReference type="Proteomes" id="UP000504607">
    <property type="component" value="Chromosome 5"/>
</dbReference>
<feature type="transmembrane region" description="Helical" evidence="1">
    <location>
        <begin position="166"/>
        <end position="188"/>
    </location>
</feature>
<keyword evidence="3" id="KW-1185">Reference proteome</keyword>
<dbReference type="InParanoid" id="A0A6I9R527"/>
<protein>
    <submittedName>
        <fullName evidence="4">Uncharacterized protein LOC105044526</fullName>
    </submittedName>
</protein>
<keyword evidence="1" id="KW-0812">Transmembrane</keyword>
<name>A0A6I9R527_ELAGV</name>
<evidence type="ECO:0000256" key="1">
    <source>
        <dbReference type="SAM" id="Phobius"/>
    </source>
</evidence>
<keyword evidence="1" id="KW-1133">Transmembrane helix</keyword>
<feature type="domain" description="DUF7953" evidence="2">
    <location>
        <begin position="31"/>
        <end position="140"/>
    </location>
</feature>